<dbReference type="InterPro" id="IPR053084">
    <property type="entry name" value="AKAP"/>
</dbReference>
<dbReference type="GO" id="GO:0005952">
    <property type="term" value="C:cAMP-dependent protein kinase complex"/>
    <property type="evidence" value="ECO:0007669"/>
    <property type="project" value="TreeGrafter"/>
</dbReference>
<dbReference type="EMBL" id="BMAT01001525">
    <property type="protein sequence ID" value="GFR87590.1"/>
    <property type="molecule type" value="Genomic_DNA"/>
</dbReference>
<reference evidence="2 3" key="1">
    <citation type="journal article" date="2021" name="Elife">
        <title>Chloroplast acquisition without the gene transfer in kleptoplastic sea slugs, Plakobranchus ocellatus.</title>
        <authorList>
            <person name="Maeda T."/>
            <person name="Takahashi S."/>
            <person name="Yoshida T."/>
            <person name="Shimamura S."/>
            <person name="Takaki Y."/>
            <person name="Nagai Y."/>
            <person name="Toyoda A."/>
            <person name="Suzuki Y."/>
            <person name="Arimoto A."/>
            <person name="Ishii H."/>
            <person name="Satoh N."/>
            <person name="Nishiyama T."/>
            <person name="Hasebe M."/>
            <person name="Maruyama T."/>
            <person name="Minagawa J."/>
            <person name="Obokata J."/>
            <person name="Shigenobu S."/>
        </authorList>
    </citation>
    <scope>NUCLEOTIDE SEQUENCE [LARGE SCALE GENOMIC DNA]</scope>
</reference>
<dbReference type="GO" id="GO:0034237">
    <property type="term" value="F:protein kinase A regulatory subunit binding"/>
    <property type="evidence" value="ECO:0007669"/>
    <property type="project" value="TreeGrafter"/>
</dbReference>
<accession>A0AAV4GTC1</accession>
<feature type="region of interest" description="Disordered" evidence="1">
    <location>
        <begin position="1"/>
        <end position="45"/>
    </location>
</feature>
<dbReference type="Pfam" id="PF14469">
    <property type="entry name" value="AKAP28"/>
    <property type="match status" value="1"/>
</dbReference>
<protein>
    <submittedName>
        <fullName evidence="2">A-kinase anchor protein 14</fullName>
    </submittedName>
</protein>
<gene>
    <name evidence="2" type="ORF">ElyMa_000750400</name>
</gene>
<organism evidence="2 3">
    <name type="scientific">Elysia marginata</name>
    <dbReference type="NCBI Taxonomy" id="1093978"/>
    <lineage>
        <taxon>Eukaryota</taxon>
        <taxon>Metazoa</taxon>
        <taxon>Spiralia</taxon>
        <taxon>Lophotrochozoa</taxon>
        <taxon>Mollusca</taxon>
        <taxon>Gastropoda</taxon>
        <taxon>Heterobranchia</taxon>
        <taxon>Euthyneura</taxon>
        <taxon>Panpulmonata</taxon>
        <taxon>Sacoglossa</taxon>
        <taxon>Placobranchoidea</taxon>
        <taxon>Plakobranchidae</taxon>
        <taxon>Elysia</taxon>
    </lineage>
</organism>
<feature type="compositionally biased region" description="Acidic residues" evidence="1">
    <location>
        <begin position="18"/>
        <end position="30"/>
    </location>
</feature>
<sequence>GGWEEEEEGEEEGRGGECDDEDDDDGDDGDEKEKEDGKKKKEEEDNVIMKTMVMMGHGNCIHNNYGGSLGSISQIAKDREPSFNFLYDWRSLNFIEGREKIYLDKMEEDMYMDEAKKMINGFIDLAFRRLETSMSDREKSFESLKQLHMSREHTIHKEDTYAVENIQWLTIEEFTIEKGEQKIHEFIKTWQYENSWLYCVDFLNEEEHEFDKRYMYRVRWSIPTRRKPIPRATASVYFTYVVSKIRPKSNPVEVFYIFETNRLIHKPGLSRFREMWLKDIIESKVKLINRVTF</sequence>
<keyword evidence="3" id="KW-1185">Reference proteome</keyword>
<dbReference type="PANTHER" id="PTHR35075:SF1">
    <property type="entry name" value="A-KINASE ANCHOR PROTEIN 14"/>
    <property type="match status" value="1"/>
</dbReference>
<comment type="caution">
    <text evidence="2">The sequence shown here is derived from an EMBL/GenBank/DDBJ whole genome shotgun (WGS) entry which is preliminary data.</text>
</comment>
<evidence type="ECO:0000313" key="3">
    <source>
        <dbReference type="Proteomes" id="UP000762676"/>
    </source>
</evidence>
<dbReference type="PANTHER" id="PTHR35075">
    <property type="entry name" value="A-KINASE ANCHOR PROTEIN 14"/>
    <property type="match status" value="1"/>
</dbReference>
<evidence type="ECO:0000256" key="1">
    <source>
        <dbReference type="SAM" id="MobiDB-lite"/>
    </source>
</evidence>
<dbReference type="InterPro" id="IPR025663">
    <property type="entry name" value="AKAP_28"/>
</dbReference>
<feature type="non-terminal residue" evidence="2">
    <location>
        <position position="1"/>
    </location>
</feature>
<feature type="compositionally biased region" description="Basic and acidic residues" evidence="1">
    <location>
        <begin position="31"/>
        <end position="43"/>
    </location>
</feature>
<dbReference type="AlphaFoldDB" id="A0AAV4GTC1"/>
<evidence type="ECO:0000313" key="2">
    <source>
        <dbReference type="EMBL" id="GFR87590.1"/>
    </source>
</evidence>
<dbReference type="Proteomes" id="UP000762676">
    <property type="component" value="Unassembled WGS sequence"/>
</dbReference>
<feature type="compositionally biased region" description="Acidic residues" evidence="1">
    <location>
        <begin position="1"/>
        <end position="11"/>
    </location>
</feature>
<name>A0AAV4GTC1_9GAST</name>
<proteinExistence type="predicted"/>